<evidence type="ECO:0000313" key="8">
    <source>
        <dbReference type="EMBL" id="KAH6601608.1"/>
    </source>
</evidence>
<protein>
    <recommendedName>
        <fullName evidence="10">Pentacotripeptide-repeat region of PRORP domain-containing protein</fullName>
    </recommendedName>
</protein>
<evidence type="ECO:0000313" key="9">
    <source>
        <dbReference type="Proteomes" id="UP001648503"/>
    </source>
</evidence>
<dbReference type="Pfam" id="PF01535">
    <property type="entry name" value="PPR"/>
    <property type="match status" value="1"/>
</dbReference>
<dbReference type="PANTHER" id="PTHR47447">
    <property type="entry name" value="OS03G0856100 PROTEIN"/>
    <property type="match status" value="1"/>
</dbReference>
<evidence type="ECO:0000256" key="7">
    <source>
        <dbReference type="SAM" id="SignalP"/>
    </source>
</evidence>
<comment type="similarity">
    <text evidence="1">Belongs to the CCM1 family.</text>
</comment>
<dbReference type="InterPro" id="IPR002885">
    <property type="entry name" value="PPR_rpt"/>
</dbReference>
<feature type="region of interest" description="Disordered" evidence="6">
    <location>
        <begin position="48"/>
        <end position="67"/>
    </location>
</feature>
<dbReference type="PROSITE" id="PS51375">
    <property type="entry name" value="PPR"/>
    <property type="match status" value="1"/>
</dbReference>
<evidence type="ECO:0000256" key="5">
    <source>
        <dbReference type="PROSITE-ProRule" id="PRU00708"/>
    </source>
</evidence>
<keyword evidence="2" id="KW-0677">Repeat</keyword>
<feature type="signal peptide" evidence="7">
    <location>
        <begin position="1"/>
        <end position="20"/>
    </location>
</feature>
<keyword evidence="9" id="KW-1185">Reference proteome</keyword>
<organism evidence="8 9">
    <name type="scientific">Batrachochytrium salamandrivorans</name>
    <dbReference type="NCBI Taxonomy" id="1357716"/>
    <lineage>
        <taxon>Eukaryota</taxon>
        <taxon>Fungi</taxon>
        <taxon>Fungi incertae sedis</taxon>
        <taxon>Chytridiomycota</taxon>
        <taxon>Chytridiomycota incertae sedis</taxon>
        <taxon>Chytridiomycetes</taxon>
        <taxon>Rhizophydiales</taxon>
        <taxon>Rhizophydiales incertae sedis</taxon>
        <taxon>Batrachochytrium</taxon>
    </lineage>
</organism>
<comment type="caution">
    <text evidence="8">The sequence shown here is derived from an EMBL/GenBank/DDBJ whole genome shotgun (WGS) entry which is preliminary data.</text>
</comment>
<dbReference type="Proteomes" id="UP001648503">
    <property type="component" value="Unassembled WGS sequence"/>
</dbReference>
<dbReference type="Gene3D" id="1.25.40.10">
    <property type="entry name" value="Tetratricopeptide repeat domain"/>
    <property type="match status" value="2"/>
</dbReference>
<reference evidence="8 9" key="1">
    <citation type="submission" date="2021-02" db="EMBL/GenBank/DDBJ databases">
        <title>Variation within the Batrachochytrium salamandrivorans European outbreak.</title>
        <authorList>
            <person name="Kelly M."/>
            <person name="Pasmans F."/>
            <person name="Shea T.P."/>
            <person name="Munoz J.F."/>
            <person name="Carranza S."/>
            <person name="Cuomo C.A."/>
            <person name="Martel A."/>
        </authorList>
    </citation>
    <scope>NUCLEOTIDE SEQUENCE [LARGE SCALE GENOMIC DNA]</scope>
    <source>
        <strain evidence="8 9">AMFP18/2</strain>
    </source>
</reference>
<dbReference type="PANTHER" id="PTHR47447:SF24">
    <property type="entry name" value="PENTATRICOPEPTIDE REPEAT-CONTAINING PROTEIN"/>
    <property type="match status" value="1"/>
</dbReference>
<comment type="subunit">
    <text evidence="4">Binds to mitochondrial small subunit 15S rRNA.</text>
</comment>
<evidence type="ECO:0000256" key="1">
    <source>
        <dbReference type="ARBA" id="ARBA00006192"/>
    </source>
</evidence>
<sequence>MESVTTARFFLLLHRTITISFKHCCCCSQYSRSPFHSNHQRWHFVRRGNTTSSVDPPNSNTHSPLSVLSTHRKPLDHTFPSLSSAKISSNSAWRRFLALSAEIYIAHSSPSAQSTSLNNTTHNIDQSVIAELLKIFQVLVGASTHDRIDRMRLSSLVKMLDYYQIAHPKQQLPAVLGTPLASSIDLYPASFIKPQARSSNLSPKLPTNRKIDRHIVDAAVAHRVKELSALGDASASALFSLLYKHITQDSISIATEILRNMHAIGVHPDASTLELISEYLESENSRNVTPTDLSTLRTCVDNFHPDSNSHSPRIGPTLALLETYCSSAATFTKAKRLFESIPFSEYNDISSTLICHRLFIDALVFHKKDLSSAEKVFDSLVHQHYIVPDRPTSTSMLHAYVALGNIDQVYTFYNNRLRNEVRRDERIYALLIRAHAMVGDSSGAMSLMDIASTAGVVPTIGILTSILVAFVRSTDTVSMDAAELFYRNHILGKHHHGAKVFNILIYGYAQRQFLQPMMEWFEQLLDHGCRPTSFTYNTLKFALFSPRSEATHSMQVNFDANFEKKTGLNIEQLRTIHSDTIELNFRLRKYGAFDGTEWIEKTLGEHNRIPTIETYTVLMASHFRENNLSAALQVYSTLLMLKLKPDAHVYHQLIVASLRTLDNRIPDAFDLFEDMISLKLLPLDSTLLLLVSDCIYHKRHDHLDKIVSVSILGRLVPYPESFYTLLFRLLVASTEWPPATQTVCVVLRDWLSRGRDPQGAMITLIANEAISHNNIHALFQVAHTLVQCRIPLIHASGAFLFKSMYTLLVNVLSQQMPDQARRERAAVLGRYIMPPRNPAVAPPLADHLLQIFADYIVYAVTSSSAMCVNDIEACLRYLALHQQPLAILQLWTLMSTSKATLGSDSFYYNSQYQSMRVQIFSIVLEALGIVVGDQDLTRYMWTSVWSKQLNPQPGTTSQNPTPPLDGTYTAFIPTENNVWSFVRVLFHWGCIYEAVDLATTGIDTSRIIPTGMLFKLVLQWLQDNHLKVFEQRYLKFWKLKRPEWVA</sequence>
<feature type="repeat" description="PPR" evidence="5">
    <location>
        <begin position="497"/>
        <end position="531"/>
    </location>
</feature>
<proteinExistence type="inferred from homology"/>
<keyword evidence="7" id="KW-0732">Signal</keyword>
<accession>A0ABQ8FRV2</accession>
<dbReference type="EMBL" id="JAFCIX010000002">
    <property type="protein sequence ID" value="KAH6601608.1"/>
    <property type="molecule type" value="Genomic_DNA"/>
</dbReference>
<evidence type="ECO:0000256" key="2">
    <source>
        <dbReference type="ARBA" id="ARBA00022737"/>
    </source>
</evidence>
<comment type="function">
    <text evidence="3">Regulates mitochondrial small subunit maturation by controlling 15S rRNA 5'-end processing. Localizes to the 5' precursor of the 15S rRNA in a position that is subsequently occupied by mS47 in the mature yeast mtSSU. Uses structure and sequence-specific RNA recognition, binding to a single-stranded region of the precursor and specifically recognizing bases -6 to -1. The exchange of Ccm1 for mS47 is coupled to the irreversible removal of precursor rRNA that is accompanied by conformational changes of the mitoribosomal proteins uS5m and mS26. These conformational changes signal completion of 5'-end rRNA processing through protection of the mature 5'-end of the 15S rRNA and stabilization of mS47. The removal of the 5' precursor together with the dissociation of Ccm1 may be catalyzed by the 5'-3' exoribonuclease Pet127. Involved in the specific removal of group I introns in mitochondrial encoded transcripts.</text>
</comment>
<evidence type="ECO:0000256" key="3">
    <source>
        <dbReference type="ARBA" id="ARBA00044493"/>
    </source>
</evidence>
<evidence type="ECO:0008006" key="10">
    <source>
        <dbReference type="Google" id="ProtNLM"/>
    </source>
</evidence>
<feature type="chain" id="PRO_5046497809" description="Pentacotripeptide-repeat region of PRORP domain-containing protein" evidence="7">
    <location>
        <begin position="21"/>
        <end position="1046"/>
    </location>
</feature>
<evidence type="ECO:0000256" key="4">
    <source>
        <dbReference type="ARBA" id="ARBA00044511"/>
    </source>
</evidence>
<dbReference type="InterPro" id="IPR011990">
    <property type="entry name" value="TPR-like_helical_dom_sf"/>
</dbReference>
<evidence type="ECO:0000256" key="6">
    <source>
        <dbReference type="SAM" id="MobiDB-lite"/>
    </source>
</evidence>
<gene>
    <name evidence="8" type="ORF">BASA50_001466</name>
</gene>
<name>A0ABQ8FRV2_9FUNG</name>